<reference evidence="8" key="1">
    <citation type="journal article" date="2021" name="IMA Fungus">
        <title>Genomic characterization of three marine fungi, including Emericellopsis atlantica sp. nov. with signatures of a generalist lifestyle and marine biomass degradation.</title>
        <authorList>
            <person name="Hagestad O.C."/>
            <person name="Hou L."/>
            <person name="Andersen J.H."/>
            <person name="Hansen E.H."/>
            <person name="Altermark B."/>
            <person name="Li C."/>
            <person name="Kuhnert E."/>
            <person name="Cox R.J."/>
            <person name="Crous P.W."/>
            <person name="Spatafora J.W."/>
            <person name="Lail K."/>
            <person name="Amirebrahimi M."/>
            <person name="Lipzen A."/>
            <person name="Pangilinan J."/>
            <person name="Andreopoulos W."/>
            <person name="Hayes R.D."/>
            <person name="Ng V."/>
            <person name="Grigoriev I.V."/>
            <person name="Jackson S.A."/>
            <person name="Sutton T.D.S."/>
            <person name="Dobson A.D.W."/>
            <person name="Rama T."/>
        </authorList>
    </citation>
    <scope>NUCLEOTIDE SEQUENCE</scope>
    <source>
        <strain evidence="8">TS7</strain>
    </source>
</reference>
<dbReference type="InterPro" id="IPR020472">
    <property type="entry name" value="WD40_PAC1"/>
</dbReference>
<keyword evidence="2 6" id="KW-0853">WD repeat</keyword>
<keyword evidence="3" id="KW-0677">Repeat</keyword>
<dbReference type="PROSITE" id="PS50294">
    <property type="entry name" value="WD_REPEATS_REGION"/>
    <property type="match status" value="3"/>
</dbReference>
<evidence type="ECO:0000256" key="6">
    <source>
        <dbReference type="PROSITE-ProRule" id="PRU00221"/>
    </source>
</evidence>
<evidence type="ECO:0000256" key="2">
    <source>
        <dbReference type="ARBA" id="ARBA00022574"/>
    </source>
</evidence>
<dbReference type="Pfam" id="PF00400">
    <property type="entry name" value="WD40"/>
    <property type="match status" value="5"/>
</dbReference>
<dbReference type="Pfam" id="PF12265">
    <property type="entry name" value="CAF1C_H4-bd"/>
    <property type="match status" value="1"/>
</dbReference>
<dbReference type="Gene3D" id="2.130.10.10">
    <property type="entry name" value="YVTN repeat-like/Quinoprotein amine dehydrogenase"/>
    <property type="match status" value="1"/>
</dbReference>
<dbReference type="OrthoDB" id="427795at2759"/>
<evidence type="ECO:0000313" key="8">
    <source>
        <dbReference type="EMBL" id="KAG9255408.1"/>
    </source>
</evidence>
<dbReference type="InterPro" id="IPR015943">
    <property type="entry name" value="WD40/YVTN_repeat-like_dom_sf"/>
</dbReference>
<dbReference type="SMART" id="SM00320">
    <property type="entry name" value="WD40"/>
    <property type="match status" value="6"/>
</dbReference>
<sequence>MAPAEVMDPDADIDMLAADDIDERERLINEEYKTWKKNSPFLYDMILGKALTWPTLTCQWFPDVKDVPADNFRTHRLLLGTHTSDDSPNYLQIADVQIPKAATPNPDDYDEERGEIGGYGKSGDVAALKCDIVHKIEHPGEVNKARYQPQNPDIIATFCVDGRILIFDRTKHPLQPANPGQINSQLELVGHKSEGFGLNWSPHEEGCLASGSEDATMRLWDLKKLEADTRVLKPSRTYTHHSQIVNDVQYHNVSKYLIGSVSDDQTLQIVDLRSKETDKAAVVARKGHLEAINALSFNPTSEVLVATASADKTIGIWDLRNTKEKVHTLEGHNDAVTSLSWHPTEAGILGSGSYDRRIIFWDLARIGEEQLPDDQDDGQPELLFMHGGHTAHLADFSWNPNEPWLVASAAEDNLLQIWKVAESIVGKDDGNLPVEELNQ</sequence>
<keyword evidence="9" id="KW-1185">Reference proteome</keyword>
<dbReference type="AlphaFoldDB" id="A0A9P7ZPN9"/>
<evidence type="ECO:0000313" key="9">
    <source>
        <dbReference type="Proteomes" id="UP000887229"/>
    </source>
</evidence>
<accession>A0A9P7ZPN9</accession>
<dbReference type="PROSITE" id="PS00678">
    <property type="entry name" value="WD_REPEATS_1"/>
    <property type="match status" value="3"/>
</dbReference>
<keyword evidence="4" id="KW-0156">Chromatin regulator</keyword>
<dbReference type="InterPro" id="IPR019775">
    <property type="entry name" value="WD40_repeat_CS"/>
</dbReference>
<dbReference type="InterPro" id="IPR022052">
    <property type="entry name" value="Histone-bd_RBBP4-like_N"/>
</dbReference>
<keyword evidence="5" id="KW-0539">Nucleus</keyword>
<comment type="subcellular location">
    <subcellularLocation>
        <location evidence="1">Nucleus</location>
    </subcellularLocation>
</comment>
<feature type="domain" description="Histone-binding protein RBBP4-like N-terminal" evidence="7">
    <location>
        <begin position="30"/>
        <end position="100"/>
    </location>
</feature>
<dbReference type="GeneID" id="70291324"/>
<dbReference type="PANTHER" id="PTHR22850">
    <property type="entry name" value="WD40 REPEAT FAMILY"/>
    <property type="match status" value="1"/>
</dbReference>
<dbReference type="InterPro" id="IPR001680">
    <property type="entry name" value="WD40_rpt"/>
</dbReference>
<dbReference type="InterPro" id="IPR036322">
    <property type="entry name" value="WD40_repeat_dom_sf"/>
</dbReference>
<gene>
    <name evidence="8" type="ORF">F5Z01DRAFT_52312</name>
</gene>
<protein>
    <submittedName>
        <fullName evidence="8">Chromatin assembly factor 1 subunit C</fullName>
    </submittedName>
</protein>
<feature type="repeat" description="WD" evidence="6">
    <location>
        <begin position="188"/>
        <end position="230"/>
    </location>
</feature>
<organism evidence="8 9">
    <name type="scientific">Emericellopsis atlantica</name>
    <dbReference type="NCBI Taxonomy" id="2614577"/>
    <lineage>
        <taxon>Eukaryota</taxon>
        <taxon>Fungi</taxon>
        <taxon>Dikarya</taxon>
        <taxon>Ascomycota</taxon>
        <taxon>Pezizomycotina</taxon>
        <taxon>Sordariomycetes</taxon>
        <taxon>Hypocreomycetidae</taxon>
        <taxon>Hypocreales</taxon>
        <taxon>Bionectriaceae</taxon>
        <taxon>Emericellopsis</taxon>
    </lineage>
</organism>
<dbReference type="GO" id="GO:0005634">
    <property type="term" value="C:nucleus"/>
    <property type="evidence" value="ECO:0007669"/>
    <property type="project" value="UniProtKB-SubCell"/>
</dbReference>
<evidence type="ECO:0000259" key="7">
    <source>
        <dbReference type="Pfam" id="PF12265"/>
    </source>
</evidence>
<evidence type="ECO:0000256" key="4">
    <source>
        <dbReference type="ARBA" id="ARBA00022853"/>
    </source>
</evidence>
<dbReference type="EMBL" id="MU251251">
    <property type="protein sequence ID" value="KAG9255408.1"/>
    <property type="molecule type" value="Genomic_DNA"/>
</dbReference>
<feature type="repeat" description="WD" evidence="6">
    <location>
        <begin position="386"/>
        <end position="420"/>
    </location>
</feature>
<dbReference type="CDD" id="cd00200">
    <property type="entry name" value="WD40"/>
    <property type="match status" value="1"/>
</dbReference>
<dbReference type="SUPFAM" id="SSF50978">
    <property type="entry name" value="WD40 repeat-like"/>
    <property type="match status" value="1"/>
</dbReference>
<evidence type="ECO:0000256" key="1">
    <source>
        <dbReference type="ARBA" id="ARBA00004123"/>
    </source>
</evidence>
<dbReference type="RefSeq" id="XP_046119332.1">
    <property type="nucleotide sequence ID" value="XM_046260421.1"/>
</dbReference>
<feature type="repeat" description="WD" evidence="6">
    <location>
        <begin position="285"/>
        <end position="327"/>
    </location>
</feature>
<comment type="caution">
    <text evidence="8">The sequence shown here is derived from an EMBL/GenBank/DDBJ whole genome shotgun (WGS) entry which is preliminary data.</text>
</comment>
<dbReference type="Proteomes" id="UP000887229">
    <property type="component" value="Unassembled WGS sequence"/>
</dbReference>
<evidence type="ECO:0000256" key="3">
    <source>
        <dbReference type="ARBA" id="ARBA00022737"/>
    </source>
</evidence>
<proteinExistence type="predicted"/>
<dbReference type="PRINTS" id="PR00320">
    <property type="entry name" value="GPROTEINBRPT"/>
</dbReference>
<feature type="repeat" description="WD" evidence="6">
    <location>
        <begin position="329"/>
        <end position="363"/>
    </location>
</feature>
<evidence type="ECO:0000256" key="5">
    <source>
        <dbReference type="ARBA" id="ARBA00023242"/>
    </source>
</evidence>
<name>A0A9P7ZPN9_9HYPO</name>
<dbReference type="PROSITE" id="PS50082">
    <property type="entry name" value="WD_REPEATS_2"/>
    <property type="match status" value="4"/>
</dbReference>
<dbReference type="InterPro" id="IPR050459">
    <property type="entry name" value="WD_repeat_RBAP46/RBAP48/MSI1"/>
</dbReference>
<dbReference type="GO" id="GO:0006325">
    <property type="term" value="P:chromatin organization"/>
    <property type="evidence" value="ECO:0007669"/>
    <property type="project" value="UniProtKB-KW"/>
</dbReference>